<dbReference type="InterPro" id="IPR050267">
    <property type="entry name" value="Anti-sigma-factor_SerPK"/>
</dbReference>
<dbReference type="EC" id="2.7.13.3" evidence="3"/>
<keyword evidence="1" id="KW-0418">Kinase</keyword>
<dbReference type="PANTHER" id="PTHR35526">
    <property type="entry name" value="ANTI-SIGMA-F FACTOR RSBW-RELATED"/>
    <property type="match status" value="1"/>
</dbReference>
<evidence type="ECO:0000313" key="4">
    <source>
        <dbReference type="Proteomes" id="UP001172687"/>
    </source>
</evidence>
<protein>
    <submittedName>
        <fullName evidence="3">ATP-binding protein</fullName>
        <ecNumber evidence="3">2.7.13.3</ecNumber>
    </submittedName>
</protein>
<comment type="caution">
    <text evidence="3">The sequence shown here is derived from an EMBL/GenBank/DDBJ whole genome shotgun (WGS) entry which is preliminary data.</text>
</comment>
<feature type="domain" description="Histidine kinase/HSP90-like ATPase" evidence="2">
    <location>
        <begin position="21"/>
        <end position="137"/>
    </location>
</feature>
<reference evidence="3" key="1">
    <citation type="submission" date="2023-07" db="EMBL/GenBank/DDBJ databases">
        <title>Degradation of tert-butanol by M. austroafricanum TBA100.</title>
        <authorList>
            <person name="Helbich S."/>
            <person name="Vainshtein Y."/>
        </authorList>
    </citation>
    <scope>NUCLEOTIDE SEQUENCE</scope>
    <source>
        <strain evidence="3">TBA100</strain>
    </source>
</reference>
<dbReference type="InterPro" id="IPR003594">
    <property type="entry name" value="HATPase_dom"/>
</dbReference>
<sequence length="148" mass="16410">MTVITPLTSTIPEQLTVSGAATATGAAQMRHRFGDWLRERGIPDLERNDILMAVNEALANCVDHAYPGRPSPGPMTVRADFEPVNSCLSVCVTDHGRWRPPDPYRRHDRRGRGVALMHALTDHCTISGRRDGTTVCLDYRCETRPADN</sequence>
<organism evidence="3 4">
    <name type="scientific">Mycolicibacterium austroafricanum</name>
    <name type="common">Mycobacterium austroafricanum</name>
    <dbReference type="NCBI Taxonomy" id="39687"/>
    <lineage>
        <taxon>Bacteria</taxon>
        <taxon>Bacillati</taxon>
        <taxon>Actinomycetota</taxon>
        <taxon>Actinomycetes</taxon>
        <taxon>Mycobacteriales</taxon>
        <taxon>Mycobacteriaceae</taxon>
        <taxon>Mycolicibacterium</taxon>
    </lineage>
</organism>
<dbReference type="EMBL" id="JAUHTC010000074">
    <property type="protein sequence ID" value="MDN4520406.1"/>
    <property type="molecule type" value="Genomic_DNA"/>
</dbReference>
<evidence type="ECO:0000313" key="3">
    <source>
        <dbReference type="EMBL" id="MDN4520406.1"/>
    </source>
</evidence>
<evidence type="ECO:0000259" key="2">
    <source>
        <dbReference type="Pfam" id="PF13581"/>
    </source>
</evidence>
<keyword evidence="3" id="KW-0547">Nucleotide-binding</keyword>
<dbReference type="InterPro" id="IPR036890">
    <property type="entry name" value="HATPase_C_sf"/>
</dbReference>
<proteinExistence type="predicted"/>
<keyword evidence="4" id="KW-1185">Reference proteome</keyword>
<dbReference type="Proteomes" id="UP001172687">
    <property type="component" value="Unassembled WGS sequence"/>
</dbReference>
<dbReference type="PANTHER" id="PTHR35526:SF3">
    <property type="entry name" value="ANTI-SIGMA-F FACTOR RSBW"/>
    <property type="match status" value="1"/>
</dbReference>
<dbReference type="GO" id="GO:0004673">
    <property type="term" value="F:protein histidine kinase activity"/>
    <property type="evidence" value="ECO:0007669"/>
    <property type="project" value="UniProtKB-EC"/>
</dbReference>
<gene>
    <name evidence="3" type="ORF">QYF68_21645</name>
</gene>
<dbReference type="Pfam" id="PF13581">
    <property type="entry name" value="HATPase_c_2"/>
    <property type="match status" value="1"/>
</dbReference>
<keyword evidence="3" id="KW-0067">ATP-binding</keyword>
<dbReference type="Gene3D" id="3.30.565.10">
    <property type="entry name" value="Histidine kinase-like ATPase, C-terminal domain"/>
    <property type="match status" value="1"/>
</dbReference>
<keyword evidence="3" id="KW-0808">Transferase</keyword>
<dbReference type="RefSeq" id="WP_105389412.1">
    <property type="nucleotide sequence ID" value="NZ_CP070380.1"/>
</dbReference>
<dbReference type="SUPFAM" id="SSF55874">
    <property type="entry name" value="ATPase domain of HSP90 chaperone/DNA topoisomerase II/histidine kinase"/>
    <property type="match status" value="1"/>
</dbReference>
<evidence type="ECO:0000256" key="1">
    <source>
        <dbReference type="ARBA" id="ARBA00022527"/>
    </source>
</evidence>
<dbReference type="CDD" id="cd16936">
    <property type="entry name" value="HATPase_RsbW-like"/>
    <property type="match status" value="1"/>
</dbReference>
<dbReference type="GO" id="GO:0005524">
    <property type="term" value="F:ATP binding"/>
    <property type="evidence" value="ECO:0007669"/>
    <property type="project" value="UniProtKB-KW"/>
</dbReference>
<name>A0ABT8HI37_MYCAO</name>
<accession>A0ABT8HI37</accession>
<keyword evidence="1" id="KW-0723">Serine/threonine-protein kinase</keyword>